<dbReference type="AlphaFoldDB" id="A0A816SRV3"/>
<evidence type="ECO:0000313" key="1">
    <source>
        <dbReference type="EMBL" id="CAF2084100.1"/>
    </source>
</evidence>
<dbReference type="EMBL" id="CAJOBI010005735">
    <property type="protein sequence ID" value="CAF4040912.1"/>
    <property type="molecule type" value="Genomic_DNA"/>
</dbReference>
<accession>A0A816SRV3</accession>
<evidence type="ECO:0000313" key="5">
    <source>
        <dbReference type="Proteomes" id="UP000663824"/>
    </source>
</evidence>
<dbReference type="Proteomes" id="UP000676336">
    <property type="component" value="Unassembled WGS sequence"/>
</dbReference>
<name>A0A816SRV3_9BILA</name>
<gene>
    <name evidence="3" type="ORF">BYL167_LOCUS18084</name>
    <name evidence="4" type="ORF">GIL414_LOCUS16278</name>
    <name evidence="1" type="ORF">MBJ925_LOCUS19185</name>
    <name evidence="2" type="ORF">SMN809_LOCUS14100</name>
</gene>
<comment type="caution">
    <text evidence="1">The sequence shown here is derived from an EMBL/GenBank/DDBJ whole genome shotgun (WGS) entry which is preliminary data.</text>
</comment>
<dbReference type="Proteomes" id="UP000681967">
    <property type="component" value="Unassembled WGS sequence"/>
</dbReference>
<dbReference type="Proteomes" id="UP000681720">
    <property type="component" value="Unassembled WGS sequence"/>
</dbReference>
<sequence length="76" mass="9200">MKHRNIDKSNLDKWLYDAHLERREKRLQKIVERRQKLKELEQAAGDISLINFEKEVLENDEEIKKKALTIAIIRCR</sequence>
<evidence type="ECO:0000313" key="4">
    <source>
        <dbReference type="EMBL" id="CAF4084888.1"/>
    </source>
</evidence>
<dbReference type="EMBL" id="CAJNRE010009678">
    <property type="protein sequence ID" value="CAF2084100.1"/>
    <property type="molecule type" value="Genomic_DNA"/>
</dbReference>
<evidence type="ECO:0000313" key="3">
    <source>
        <dbReference type="EMBL" id="CAF4081264.1"/>
    </source>
</evidence>
<evidence type="ECO:0000313" key="2">
    <source>
        <dbReference type="EMBL" id="CAF4040912.1"/>
    </source>
</evidence>
<dbReference type="Proteomes" id="UP000663824">
    <property type="component" value="Unassembled WGS sequence"/>
</dbReference>
<reference evidence="1" key="1">
    <citation type="submission" date="2021-02" db="EMBL/GenBank/DDBJ databases">
        <authorList>
            <person name="Nowell W R."/>
        </authorList>
    </citation>
    <scope>NUCLEOTIDE SEQUENCE</scope>
</reference>
<proteinExistence type="predicted"/>
<protein>
    <submittedName>
        <fullName evidence="1">Uncharacterized protein</fullName>
    </submittedName>
</protein>
<dbReference type="EMBL" id="CAJOBJ010007397">
    <property type="protein sequence ID" value="CAF4084888.1"/>
    <property type="molecule type" value="Genomic_DNA"/>
</dbReference>
<organism evidence="1 5">
    <name type="scientific">Rotaria magnacalcarata</name>
    <dbReference type="NCBI Taxonomy" id="392030"/>
    <lineage>
        <taxon>Eukaryota</taxon>
        <taxon>Metazoa</taxon>
        <taxon>Spiralia</taxon>
        <taxon>Gnathifera</taxon>
        <taxon>Rotifera</taxon>
        <taxon>Eurotatoria</taxon>
        <taxon>Bdelloidea</taxon>
        <taxon>Philodinida</taxon>
        <taxon>Philodinidae</taxon>
        <taxon>Rotaria</taxon>
    </lineage>
</organism>
<dbReference type="EMBL" id="CAJOBH010007336">
    <property type="protein sequence ID" value="CAF4081264.1"/>
    <property type="molecule type" value="Genomic_DNA"/>
</dbReference>